<keyword evidence="5 6" id="KW-0472">Membrane</keyword>
<comment type="caution">
    <text evidence="8">The sequence shown here is derived from an EMBL/GenBank/DDBJ whole genome shotgun (WGS) entry which is preliminary data.</text>
</comment>
<dbReference type="PANTHER" id="PTHR33545:SF10">
    <property type="entry name" value="UPF0750 MEMBRANE PROTEIN YPJC"/>
    <property type="match status" value="1"/>
</dbReference>
<evidence type="ECO:0000256" key="1">
    <source>
        <dbReference type="ARBA" id="ARBA00004651"/>
    </source>
</evidence>
<dbReference type="EMBL" id="NFLC01000004">
    <property type="protein sequence ID" value="OUQ11220.1"/>
    <property type="molecule type" value="Genomic_DNA"/>
</dbReference>
<dbReference type="PIRSF" id="PIRSF006483">
    <property type="entry name" value="Membrane_protein_YitT"/>
    <property type="match status" value="1"/>
</dbReference>
<evidence type="ECO:0000256" key="5">
    <source>
        <dbReference type="ARBA" id="ARBA00023136"/>
    </source>
</evidence>
<dbReference type="CDD" id="cd16380">
    <property type="entry name" value="YitT_C"/>
    <property type="match status" value="1"/>
</dbReference>
<dbReference type="Proteomes" id="UP000196074">
    <property type="component" value="Unassembled WGS sequence"/>
</dbReference>
<evidence type="ECO:0000313" key="8">
    <source>
        <dbReference type="EMBL" id="OUQ11220.1"/>
    </source>
</evidence>
<evidence type="ECO:0000259" key="7">
    <source>
        <dbReference type="Pfam" id="PF10035"/>
    </source>
</evidence>
<protein>
    <recommendedName>
        <fullName evidence="7">DUF2179 domain-containing protein</fullName>
    </recommendedName>
</protein>
<dbReference type="AlphaFoldDB" id="A0A1Y4R1M5"/>
<comment type="subcellular location">
    <subcellularLocation>
        <location evidence="1">Cell membrane</location>
        <topology evidence="1">Multi-pass membrane protein</topology>
    </subcellularLocation>
</comment>
<dbReference type="InterPro" id="IPR019264">
    <property type="entry name" value="DUF2179"/>
</dbReference>
<dbReference type="InterPro" id="IPR051461">
    <property type="entry name" value="UPF0750_membrane"/>
</dbReference>
<dbReference type="PANTHER" id="PTHR33545">
    <property type="entry name" value="UPF0750 MEMBRANE PROTEIN YITT-RELATED"/>
    <property type="match status" value="1"/>
</dbReference>
<feature type="transmembrane region" description="Helical" evidence="6">
    <location>
        <begin position="153"/>
        <end position="171"/>
    </location>
</feature>
<organism evidence="8 9">
    <name type="scientific">Enterococcus cecorum</name>
    <dbReference type="NCBI Taxonomy" id="44008"/>
    <lineage>
        <taxon>Bacteria</taxon>
        <taxon>Bacillati</taxon>
        <taxon>Bacillota</taxon>
        <taxon>Bacilli</taxon>
        <taxon>Lactobacillales</taxon>
        <taxon>Enterococcaceae</taxon>
        <taxon>Enterococcus</taxon>
    </lineage>
</organism>
<reference evidence="9" key="1">
    <citation type="submission" date="2017-04" db="EMBL/GenBank/DDBJ databases">
        <title>Function of individual gut microbiota members based on whole genome sequencing of pure cultures obtained from chicken caecum.</title>
        <authorList>
            <person name="Medvecky M."/>
            <person name="Cejkova D."/>
            <person name="Polansky O."/>
            <person name="Karasova D."/>
            <person name="Kubasova T."/>
            <person name="Cizek A."/>
            <person name="Rychlik I."/>
        </authorList>
    </citation>
    <scope>NUCLEOTIDE SEQUENCE [LARGE SCALE GENOMIC DNA]</scope>
    <source>
        <strain evidence="9">An144</strain>
    </source>
</reference>
<dbReference type="InterPro" id="IPR015867">
    <property type="entry name" value="N-reg_PII/ATP_PRibTrfase_C"/>
</dbReference>
<feature type="domain" description="DUF2179" evidence="7">
    <location>
        <begin position="224"/>
        <end position="278"/>
    </location>
</feature>
<evidence type="ECO:0000256" key="2">
    <source>
        <dbReference type="ARBA" id="ARBA00022475"/>
    </source>
</evidence>
<dbReference type="InterPro" id="IPR003740">
    <property type="entry name" value="YitT"/>
</dbReference>
<feature type="transmembrane region" description="Helical" evidence="6">
    <location>
        <begin position="9"/>
        <end position="32"/>
    </location>
</feature>
<dbReference type="Pfam" id="PF02588">
    <property type="entry name" value="YitT_membrane"/>
    <property type="match status" value="1"/>
</dbReference>
<feature type="transmembrane region" description="Helical" evidence="6">
    <location>
        <begin position="110"/>
        <end position="132"/>
    </location>
</feature>
<dbReference type="Gene3D" id="3.30.70.120">
    <property type="match status" value="1"/>
</dbReference>
<keyword evidence="4 6" id="KW-1133">Transmembrane helix</keyword>
<name>A0A1Y4R1M5_9ENTE</name>
<sequence>MSKKITWKVFFDIFVIILGTAIFSFGLVFFNIPNKLAEGGIAGITLILKALFNYNPAITNLLLNIPIVLLGGKILGRQTLIYTIFGIFGVSFWLNFWQKIPIVIDLDHDLLIVALVAGIVMGFGSGIIYRVGGTTGGSDIVARILDKNFGIPLGRGLFGFDVVVLIASLTYVDLHRMIYTLIFSFVFSRVVEAVINGGYSEKGILVVSNKSNEITEYLMSNVMRGITYFKGEGAYSKAPKDIIYMVVGVRELPAIKRMIHEIDEKAFISIINVHEVIGEGFTYLRPKKTVLKKNK</sequence>
<gene>
    <name evidence="8" type="ORF">B5E88_03205</name>
</gene>
<evidence type="ECO:0000313" key="9">
    <source>
        <dbReference type="Proteomes" id="UP000196074"/>
    </source>
</evidence>
<feature type="transmembrane region" description="Helical" evidence="6">
    <location>
        <begin position="52"/>
        <end position="72"/>
    </location>
</feature>
<feature type="transmembrane region" description="Helical" evidence="6">
    <location>
        <begin position="79"/>
        <end position="98"/>
    </location>
</feature>
<evidence type="ECO:0000256" key="4">
    <source>
        <dbReference type="ARBA" id="ARBA00022989"/>
    </source>
</evidence>
<evidence type="ECO:0000256" key="3">
    <source>
        <dbReference type="ARBA" id="ARBA00022692"/>
    </source>
</evidence>
<proteinExistence type="predicted"/>
<dbReference type="Pfam" id="PF10035">
    <property type="entry name" value="DUF2179"/>
    <property type="match status" value="1"/>
</dbReference>
<dbReference type="RefSeq" id="WP_087214066.1">
    <property type="nucleotide sequence ID" value="NZ_NFLC01000004.1"/>
</dbReference>
<evidence type="ECO:0000256" key="6">
    <source>
        <dbReference type="SAM" id="Phobius"/>
    </source>
</evidence>
<accession>A0A1Y4R1M5</accession>
<keyword evidence="3 6" id="KW-0812">Transmembrane</keyword>
<keyword evidence="2" id="KW-1003">Cell membrane</keyword>
<dbReference type="GO" id="GO:0005886">
    <property type="term" value="C:plasma membrane"/>
    <property type="evidence" value="ECO:0007669"/>
    <property type="project" value="UniProtKB-SubCell"/>
</dbReference>